<reference evidence="1 2" key="1">
    <citation type="submission" date="2024-06" db="EMBL/GenBank/DDBJ databases">
        <title>The Natural Products Discovery Center: Release of the First 8490 Sequenced Strains for Exploring Actinobacteria Biosynthetic Diversity.</title>
        <authorList>
            <person name="Kalkreuter E."/>
            <person name="Kautsar S.A."/>
            <person name="Yang D."/>
            <person name="Bader C.D."/>
            <person name="Teijaro C.N."/>
            <person name="Fluegel L."/>
            <person name="Davis C.M."/>
            <person name="Simpson J.R."/>
            <person name="Lauterbach L."/>
            <person name="Steele A.D."/>
            <person name="Gui C."/>
            <person name="Meng S."/>
            <person name="Li G."/>
            <person name="Viehrig K."/>
            <person name="Ye F."/>
            <person name="Su P."/>
            <person name="Kiefer A.F."/>
            <person name="Nichols A."/>
            <person name="Cepeda A.J."/>
            <person name="Yan W."/>
            <person name="Fan B."/>
            <person name="Jiang Y."/>
            <person name="Adhikari A."/>
            <person name="Zheng C.-J."/>
            <person name="Schuster L."/>
            <person name="Cowan T.M."/>
            <person name="Smanski M.J."/>
            <person name="Chevrette M.G."/>
            <person name="De Carvalho L.P.S."/>
            <person name="Shen B."/>
        </authorList>
    </citation>
    <scope>NUCLEOTIDE SEQUENCE [LARGE SCALE GENOMIC DNA]</scope>
    <source>
        <strain evidence="1 2">NPDC048117</strain>
    </source>
</reference>
<dbReference type="EMBL" id="JBEZNA010000061">
    <property type="protein sequence ID" value="MEU9579978.1"/>
    <property type="molecule type" value="Genomic_DNA"/>
</dbReference>
<dbReference type="RefSeq" id="WP_359275335.1">
    <property type="nucleotide sequence ID" value="NZ_JBEZNA010000061.1"/>
</dbReference>
<organism evidence="1 2">
    <name type="scientific">Streptomyces chilikensis</name>
    <dbReference type="NCBI Taxonomy" id="1194079"/>
    <lineage>
        <taxon>Bacteria</taxon>
        <taxon>Bacillati</taxon>
        <taxon>Actinomycetota</taxon>
        <taxon>Actinomycetes</taxon>
        <taxon>Kitasatosporales</taxon>
        <taxon>Streptomycetaceae</taxon>
        <taxon>Streptomyces</taxon>
    </lineage>
</organism>
<gene>
    <name evidence="1" type="ORF">AB0D95_22350</name>
</gene>
<protein>
    <recommendedName>
        <fullName evidence="3">DUF3558 domain-containing protein</fullName>
    </recommendedName>
</protein>
<accession>A0ABV3EV89</accession>
<dbReference type="PROSITE" id="PS51257">
    <property type="entry name" value="PROKAR_LIPOPROTEIN"/>
    <property type="match status" value="1"/>
</dbReference>
<dbReference type="Proteomes" id="UP001551584">
    <property type="component" value="Unassembled WGS sequence"/>
</dbReference>
<evidence type="ECO:0000313" key="2">
    <source>
        <dbReference type="Proteomes" id="UP001551584"/>
    </source>
</evidence>
<name>A0ABV3EV89_9ACTN</name>
<evidence type="ECO:0008006" key="3">
    <source>
        <dbReference type="Google" id="ProtNLM"/>
    </source>
</evidence>
<sequence>MKSSSQAVARSTARRWAVIGASVVMVTGLTGCGGKEREYAVPKSLCGIAVPADELTPFLPVGKKIEVKERDSKDELSWKTGCLVFVDGKDVLATTVEWNEPDTRTGDFAAGVSLERPDHRTDDGRFLWSDREGFGRTGCTAPDDGDRLFTAVRAYGSEHRDADAMKRVIQAYTKAVEKSDACGSGGEL</sequence>
<keyword evidence="2" id="KW-1185">Reference proteome</keyword>
<proteinExistence type="predicted"/>
<evidence type="ECO:0000313" key="1">
    <source>
        <dbReference type="EMBL" id="MEU9579978.1"/>
    </source>
</evidence>
<comment type="caution">
    <text evidence="1">The sequence shown here is derived from an EMBL/GenBank/DDBJ whole genome shotgun (WGS) entry which is preliminary data.</text>
</comment>